<keyword evidence="7" id="KW-0744">Spermatogenesis</keyword>
<evidence type="ECO:0000313" key="18">
    <source>
        <dbReference type="EMBL" id="KAH9635371.1"/>
    </source>
</evidence>
<evidence type="ECO:0000256" key="1">
    <source>
        <dbReference type="ARBA" id="ARBA00004251"/>
    </source>
</evidence>
<keyword evidence="4 16" id="KW-0732">Signal</keyword>
<sequence>MYNILFLLVISPVVVVQSWDFVATVGEQLVFYDNGVKLQSETLPSRDLTALTYDALHETLIFVDKQSDNGSIFSYNQLTKQYHSLVAKKTYENIQDVAVDPIKKLLFWTDTYERSIYWISLEHGYENYVYGNLLFKMDYEIPRSIAVDSCSGYVYWTNTNVTKPTIERSRYNSFEREVLIDDDIYMPVSLTIDQRTKKMFWADDKEGIHYTIETADLDGKNRITLISGFYHQPNALTVSKDFVYWVDWSYKSIWKISKSLSIDSEPIIVTDFNETPFGIAANYKMEDQIEGNEECVALRALLPSYSKTSVFDSIAKNDKKQKHQKAANYPSGTINPFHSSMRDETTTSINDLILMNIEGNYLTDEERKIVLCHNFCLNGVCNVNSDGKPECQCDKLYLGKRCETNVCYNYCLNNGVCSYGDKGLPGCSCPSNYEGSRCEILKRPINVSVSLISG</sequence>
<dbReference type="GO" id="GO:0007283">
    <property type="term" value="P:spermatogenesis"/>
    <property type="evidence" value="ECO:0007669"/>
    <property type="project" value="UniProtKB-KW"/>
</dbReference>
<dbReference type="GO" id="GO:0060070">
    <property type="term" value="P:canonical Wnt signaling pathway"/>
    <property type="evidence" value="ECO:0007669"/>
    <property type="project" value="TreeGrafter"/>
</dbReference>
<dbReference type="PROSITE" id="PS50026">
    <property type="entry name" value="EGF_3"/>
    <property type="match status" value="1"/>
</dbReference>
<feature type="chain" id="PRO_5036759102" description="Protein cueball" evidence="16">
    <location>
        <begin position="19"/>
        <end position="454"/>
    </location>
</feature>
<evidence type="ECO:0000256" key="15">
    <source>
        <dbReference type="PROSITE-ProRule" id="PRU00461"/>
    </source>
</evidence>
<dbReference type="InterPro" id="IPR050778">
    <property type="entry name" value="Cueball_EGF_LRP_Nidogen"/>
</dbReference>
<evidence type="ECO:0000256" key="5">
    <source>
        <dbReference type="ARBA" id="ARBA00022737"/>
    </source>
</evidence>
<evidence type="ECO:0000256" key="10">
    <source>
        <dbReference type="ARBA" id="ARBA00023157"/>
    </source>
</evidence>
<organism evidence="18 19">
    <name type="scientific">Spodoptera exigua</name>
    <name type="common">Beet armyworm</name>
    <name type="synonym">Noctua fulgens</name>
    <dbReference type="NCBI Taxonomy" id="7107"/>
    <lineage>
        <taxon>Eukaryota</taxon>
        <taxon>Metazoa</taxon>
        <taxon>Ecdysozoa</taxon>
        <taxon>Arthropoda</taxon>
        <taxon>Hexapoda</taxon>
        <taxon>Insecta</taxon>
        <taxon>Pterygota</taxon>
        <taxon>Neoptera</taxon>
        <taxon>Endopterygota</taxon>
        <taxon>Lepidoptera</taxon>
        <taxon>Glossata</taxon>
        <taxon>Ditrysia</taxon>
        <taxon>Noctuoidea</taxon>
        <taxon>Noctuidae</taxon>
        <taxon>Amphipyrinae</taxon>
        <taxon>Spodoptera</taxon>
    </lineage>
</organism>
<feature type="disulfide bond" evidence="14">
    <location>
        <begin position="407"/>
        <end position="417"/>
    </location>
</feature>
<dbReference type="Proteomes" id="UP000814243">
    <property type="component" value="Unassembled WGS sequence"/>
</dbReference>
<comment type="similarity">
    <text evidence="12">Belongs to the cueball family.</text>
</comment>
<dbReference type="PANTHER" id="PTHR46513:SF42">
    <property type="entry name" value="PROTEIN CUEBALL"/>
    <property type="match status" value="1"/>
</dbReference>
<keyword evidence="5" id="KW-0677">Repeat</keyword>
<evidence type="ECO:0000256" key="8">
    <source>
        <dbReference type="ARBA" id="ARBA00022943"/>
    </source>
</evidence>
<evidence type="ECO:0000256" key="4">
    <source>
        <dbReference type="ARBA" id="ARBA00022729"/>
    </source>
</evidence>
<keyword evidence="8" id="KW-0896">Oogenesis</keyword>
<accession>A0A922SF32</accession>
<dbReference type="PANTHER" id="PTHR46513">
    <property type="entry name" value="VITELLOGENIN RECEPTOR-LIKE PROTEIN-RELATED-RELATED"/>
    <property type="match status" value="1"/>
</dbReference>
<keyword evidence="6" id="KW-0221">Differentiation</keyword>
<dbReference type="InterPro" id="IPR000742">
    <property type="entry name" value="EGF"/>
</dbReference>
<keyword evidence="9" id="KW-0472">Membrane</keyword>
<proteinExistence type="inferred from homology"/>
<dbReference type="SUPFAM" id="SSF63825">
    <property type="entry name" value="YWTD domain"/>
    <property type="match status" value="1"/>
</dbReference>
<dbReference type="GO" id="GO:0048477">
    <property type="term" value="P:oogenesis"/>
    <property type="evidence" value="ECO:0007669"/>
    <property type="project" value="UniProtKB-KW"/>
</dbReference>
<evidence type="ECO:0000256" key="9">
    <source>
        <dbReference type="ARBA" id="ARBA00023136"/>
    </source>
</evidence>
<comment type="caution">
    <text evidence="18">The sequence shown here is derived from an EMBL/GenBank/DDBJ whole genome shotgun (WGS) entry which is preliminary data.</text>
</comment>
<feature type="disulfide bond" evidence="14">
    <location>
        <begin position="429"/>
        <end position="438"/>
    </location>
</feature>
<evidence type="ECO:0000256" key="2">
    <source>
        <dbReference type="ARBA" id="ARBA00022475"/>
    </source>
</evidence>
<gene>
    <name evidence="18" type="ORF">HF086_017620</name>
</gene>
<evidence type="ECO:0000256" key="6">
    <source>
        <dbReference type="ARBA" id="ARBA00022782"/>
    </source>
</evidence>
<name>A0A922SF32_SPOEX</name>
<comment type="caution">
    <text evidence="14">Lacks conserved residue(s) required for the propagation of feature annotation.</text>
</comment>
<protein>
    <recommendedName>
        <fullName evidence="13">Protein cueball</fullName>
    </recommendedName>
</protein>
<feature type="repeat" description="LDL-receptor class B" evidence="15">
    <location>
        <begin position="197"/>
        <end position="242"/>
    </location>
</feature>
<dbReference type="Pfam" id="PF00058">
    <property type="entry name" value="Ldl_recept_b"/>
    <property type="match status" value="1"/>
</dbReference>
<evidence type="ECO:0000256" key="16">
    <source>
        <dbReference type="SAM" id="SignalP"/>
    </source>
</evidence>
<keyword evidence="3 14" id="KW-0245">EGF-like domain</keyword>
<keyword evidence="11" id="KW-0325">Glycoprotein</keyword>
<dbReference type="CDD" id="cd00054">
    <property type="entry name" value="EGF_CA"/>
    <property type="match status" value="1"/>
</dbReference>
<dbReference type="AlphaFoldDB" id="A0A922SF32"/>
<dbReference type="Gene3D" id="2.10.25.10">
    <property type="entry name" value="Laminin"/>
    <property type="match status" value="2"/>
</dbReference>
<dbReference type="InterPro" id="IPR000033">
    <property type="entry name" value="LDLR_classB_rpt"/>
</dbReference>
<evidence type="ECO:0000259" key="17">
    <source>
        <dbReference type="PROSITE" id="PS50026"/>
    </source>
</evidence>
<evidence type="ECO:0000256" key="14">
    <source>
        <dbReference type="PROSITE-ProRule" id="PRU00076"/>
    </source>
</evidence>
<evidence type="ECO:0000313" key="19">
    <source>
        <dbReference type="Proteomes" id="UP000814243"/>
    </source>
</evidence>
<dbReference type="SMART" id="SM00135">
    <property type="entry name" value="LY"/>
    <property type="match status" value="4"/>
</dbReference>
<dbReference type="GO" id="GO:0017147">
    <property type="term" value="F:Wnt-protein binding"/>
    <property type="evidence" value="ECO:0007669"/>
    <property type="project" value="TreeGrafter"/>
</dbReference>
<dbReference type="EMBL" id="JACEFF010000559">
    <property type="protein sequence ID" value="KAH9635371.1"/>
    <property type="molecule type" value="Genomic_DNA"/>
</dbReference>
<evidence type="ECO:0000256" key="7">
    <source>
        <dbReference type="ARBA" id="ARBA00022871"/>
    </source>
</evidence>
<feature type="signal peptide" evidence="16">
    <location>
        <begin position="1"/>
        <end position="18"/>
    </location>
</feature>
<dbReference type="GO" id="GO:0005886">
    <property type="term" value="C:plasma membrane"/>
    <property type="evidence" value="ECO:0007669"/>
    <property type="project" value="UniProtKB-SubCell"/>
</dbReference>
<dbReference type="PROSITE" id="PS51120">
    <property type="entry name" value="LDLRB"/>
    <property type="match status" value="2"/>
</dbReference>
<dbReference type="Gene3D" id="2.120.10.30">
    <property type="entry name" value="TolB, C-terminal domain"/>
    <property type="match status" value="1"/>
</dbReference>
<dbReference type="PROSITE" id="PS00022">
    <property type="entry name" value="EGF_1"/>
    <property type="match status" value="1"/>
</dbReference>
<dbReference type="GO" id="GO:0042813">
    <property type="term" value="F:Wnt receptor activity"/>
    <property type="evidence" value="ECO:0007669"/>
    <property type="project" value="TreeGrafter"/>
</dbReference>
<comment type="subcellular location">
    <subcellularLocation>
        <location evidence="1">Cell membrane</location>
        <topology evidence="1">Single-pass type I membrane protein</topology>
    </subcellularLocation>
</comment>
<evidence type="ECO:0000256" key="13">
    <source>
        <dbReference type="ARBA" id="ARBA00040020"/>
    </source>
</evidence>
<feature type="domain" description="EGF-like" evidence="17">
    <location>
        <begin position="403"/>
        <end position="439"/>
    </location>
</feature>
<evidence type="ECO:0000256" key="11">
    <source>
        <dbReference type="ARBA" id="ARBA00023180"/>
    </source>
</evidence>
<keyword evidence="2" id="KW-1003">Cell membrane</keyword>
<feature type="repeat" description="LDL-receptor class B" evidence="15">
    <location>
        <begin position="152"/>
        <end position="196"/>
    </location>
</feature>
<dbReference type="SMART" id="SM00181">
    <property type="entry name" value="EGF"/>
    <property type="match status" value="2"/>
</dbReference>
<dbReference type="SUPFAM" id="SSF57196">
    <property type="entry name" value="EGF/Laminin"/>
    <property type="match status" value="2"/>
</dbReference>
<reference evidence="18" key="1">
    <citation type="journal article" date="2021" name="G3 (Bethesda)">
        <title>Genome and transcriptome analysis of the beet armyworm Spodoptera exigua reveals targets for pest control. .</title>
        <authorList>
            <person name="Simon S."/>
            <person name="Breeschoten T."/>
            <person name="Jansen H.J."/>
            <person name="Dirks R.P."/>
            <person name="Schranz M.E."/>
            <person name="Ros V.I.D."/>
        </authorList>
    </citation>
    <scope>NUCLEOTIDE SEQUENCE</scope>
    <source>
        <strain evidence="18">TB_SE_WUR_2020</strain>
    </source>
</reference>
<evidence type="ECO:0000256" key="12">
    <source>
        <dbReference type="ARBA" id="ARBA00038070"/>
    </source>
</evidence>
<dbReference type="InterPro" id="IPR011042">
    <property type="entry name" value="6-blade_b-propeller_TolB-like"/>
</dbReference>
<keyword evidence="10 14" id="KW-1015">Disulfide bond</keyword>
<evidence type="ECO:0000256" key="3">
    <source>
        <dbReference type="ARBA" id="ARBA00022536"/>
    </source>
</evidence>